<keyword evidence="1" id="KW-0732">Signal</keyword>
<keyword evidence="3" id="KW-1185">Reference proteome</keyword>
<dbReference type="OrthoDB" id="673149at2"/>
<dbReference type="Proteomes" id="UP000293874">
    <property type="component" value="Unassembled WGS sequence"/>
</dbReference>
<dbReference type="RefSeq" id="WP_130542177.1">
    <property type="nucleotide sequence ID" value="NZ_CP042431.1"/>
</dbReference>
<evidence type="ECO:0000256" key="1">
    <source>
        <dbReference type="SAM" id="SignalP"/>
    </source>
</evidence>
<proteinExistence type="predicted"/>
<dbReference type="EMBL" id="SGXA01000002">
    <property type="protein sequence ID" value="RZS71701.1"/>
    <property type="molecule type" value="Genomic_DNA"/>
</dbReference>
<name>A0A4V2F0Y0_9BACT</name>
<evidence type="ECO:0000313" key="2">
    <source>
        <dbReference type="EMBL" id="RZS71701.1"/>
    </source>
</evidence>
<feature type="chain" id="PRO_5020384472" evidence="1">
    <location>
        <begin position="24"/>
        <end position="164"/>
    </location>
</feature>
<protein>
    <submittedName>
        <fullName evidence="2">Uncharacterized protein</fullName>
    </submittedName>
</protein>
<dbReference type="AlphaFoldDB" id="A0A4V2F0Y0"/>
<comment type="caution">
    <text evidence="2">The sequence shown here is derived from an EMBL/GenBank/DDBJ whole genome shotgun (WGS) entry which is preliminary data.</text>
</comment>
<sequence>MKRITTALAALAFMLCFVPISMAQSADCEEIKKENEYLKKALNILTPVKTATSKKMDFLLTKCEGNIKEQTVTITLVVTNHGPNTELNFRKTTGVDVEANEYETYRIKIGSGGSSNKVFTDVPVKTVFQYEKVLPSIKLMKLIALEFGGNDPGFEYKDIPITWK</sequence>
<accession>A0A4V2F0Y0</accession>
<gene>
    <name evidence="2" type="ORF">EV199_3609</name>
</gene>
<reference evidence="2 3" key="1">
    <citation type="submission" date="2019-02" db="EMBL/GenBank/DDBJ databases">
        <title>Genomic Encyclopedia of Type Strains, Phase IV (KMG-IV): sequencing the most valuable type-strain genomes for metagenomic binning, comparative biology and taxonomic classification.</title>
        <authorList>
            <person name="Goeker M."/>
        </authorList>
    </citation>
    <scope>NUCLEOTIDE SEQUENCE [LARGE SCALE GENOMIC DNA]</scope>
    <source>
        <strain evidence="2 3">DSM 18116</strain>
    </source>
</reference>
<feature type="signal peptide" evidence="1">
    <location>
        <begin position="1"/>
        <end position="23"/>
    </location>
</feature>
<organism evidence="2 3">
    <name type="scientific">Pseudobacter ginsenosidimutans</name>
    <dbReference type="NCBI Taxonomy" id="661488"/>
    <lineage>
        <taxon>Bacteria</taxon>
        <taxon>Pseudomonadati</taxon>
        <taxon>Bacteroidota</taxon>
        <taxon>Chitinophagia</taxon>
        <taxon>Chitinophagales</taxon>
        <taxon>Chitinophagaceae</taxon>
        <taxon>Pseudobacter</taxon>
    </lineage>
</organism>
<evidence type="ECO:0000313" key="3">
    <source>
        <dbReference type="Proteomes" id="UP000293874"/>
    </source>
</evidence>